<dbReference type="Proteomes" id="UP000828390">
    <property type="component" value="Unassembled WGS sequence"/>
</dbReference>
<organism evidence="1 2">
    <name type="scientific">Dreissena polymorpha</name>
    <name type="common">Zebra mussel</name>
    <name type="synonym">Mytilus polymorpha</name>
    <dbReference type="NCBI Taxonomy" id="45954"/>
    <lineage>
        <taxon>Eukaryota</taxon>
        <taxon>Metazoa</taxon>
        <taxon>Spiralia</taxon>
        <taxon>Lophotrochozoa</taxon>
        <taxon>Mollusca</taxon>
        <taxon>Bivalvia</taxon>
        <taxon>Autobranchia</taxon>
        <taxon>Heteroconchia</taxon>
        <taxon>Euheterodonta</taxon>
        <taxon>Imparidentia</taxon>
        <taxon>Neoheterodontei</taxon>
        <taxon>Myida</taxon>
        <taxon>Dreissenoidea</taxon>
        <taxon>Dreissenidae</taxon>
        <taxon>Dreissena</taxon>
    </lineage>
</organism>
<dbReference type="EMBL" id="JAIWYP010000010">
    <property type="protein sequence ID" value="KAH3751271.1"/>
    <property type="molecule type" value="Genomic_DNA"/>
</dbReference>
<keyword evidence="2" id="KW-1185">Reference proteome</keyword>
<sequence>MIKHGMDVIKQAMQYKNPFQTPVSTLDQPLYAIAKQIHWLLPEEYGERKYFIMMGGLHIEMAFFNVLVDWLYDSGWITAITTAGVATAGRADGIQNGASTSRGQWAHQVMVADLYILKCKAYKEYTERVTDSAEKLAVVRYDG</sequence>
<dbReference type="PANTHER" id="PTHR47018">
    <property type="entry name" value="CXC DOMAIN-CONTAINING PROTEIN-RELATED"/>
    <property type="match status" value="1"/>
</dbReference>
<dbReference type="AlphaFoldDB" id="A0A9D4I5Y3"/>
<comment type="caution">
    <text evidence="1">The sequence shown here is derived from an EMBL/GenBank/DDBJ whole genome shotgun (WGS) entry which is preliminary data.</text>
</comment>
<reference evidence="1" key="1">
    <citation type="journal article" date="2019" name="bioRxiv">
        <title>The Genome of the Zebra Mussel, Dreissena polymorpha: A Resource for Invasive Species Research.</title>
        <authorList>
            <person name="McCartney M.A."/>
            <person name="Auch B."/>
            <person name="Kono T."/>
            <person name="Mallez S."/>
            <person name="Zhang Y."/>
            <person name="Obille A."/>
            <person name="Becker A."/>
            <person name="Abrahante J.E."/>
            <person name="Garbe J."/>
            <person name="Badalamenti J.P."/>
            <person name="Herman A."/>
            <person name="Mangelson H."/>
            <person name="Liachko I."/>
            <person name="Sullivan S."/>
            <person name="Sone E.D."/>
            <person name="Koren S."/>
            <person name="Silverstein K.A.T."/>
            <person name="Beckman K.B."/>
            <person name="Gohl D.M."/>
        </authorList>
    </citation>
    <scope>NUCLEOTIDE SEQUENCE</scope>
    <source>
        <strain evidence="1">Duluth1</strain>
        <tissue evidence="1">Whole animal</tissue>
    </source>
</reference>
<name>A0A9D4I5Y3_DREPO</name>
<reference evidence="1" key="2">
    <citation type="submission" date="2020-11" db="EMBL/GenBank/DDBJ databases">
        <authorList>
            <person name="McCartney M.A."/>
            <person name="Auch B."/>
            <person name="Kono T."/>
            <person name="Mallez S."/>
            <person name="Becker A."/>
            <person name="Gohl D.M."/>
            <person name="Silverstein K.A.T."/>
            <person name="Koren S."/>
            <person name="Bechman K.B."/>
            <person name="Herman A."/>
            <person name="Abrahante J.E."/>
            <person name="Garbe J."/>
        </authorList>
    </citation>
    <scope>NUCLEOTIDE SEQUENCE</scope>
    <source>
        <strain evidence="1">Duluth1</strain>
        <tissue evidence="1">Whole animal</tissue>
    </source>
</reference>
<evidence type="ECO:0000313" key="2">
    <source>
        <dbReference type="Proteomes" id="UP000828390"/>
    </source>
</evidence>
<gene>
    <name evidence="1" type="ORF">DPMN_185824</name>
</gene>
<protein>
    <submittedName>
        <fullName evidence="1">Uncharacterized protein</fullName>
    </submittedName>
</protein>
<accession>A0A9D4I5Y3</accession>
<proteinExistence type="predicted"/>
<evidence type="ECO:0000313" key="1">
    <source>
        <dbReference type="EMBL" id="KAH3751271.1"/>
    </source>
</evidence>